<protein>
    <recommendedName>
        <fullName evidence="3">SnoaL-like domain-containing protein</fullName>
    </recommendedName>
</protein>
<keyword evidence="2" id="KW-1185">Reference proteome</keyword>
<dbReference type="Proteomes" id="UP001521116">
    <property type="component" value="Unassembled WGS sequence"/>
</dbReference>
<sequence length="179" mass="19269">MVGEIASFAPVAYPASGNRDRLGSAEQAQRTVPLAAAASNALAPAGGAPYCPPRAASTAEQRAIFGEFVQKFLIEKNATRALLDHAAEDYIQHNPFFLSGRQVAIDALSGFPSSAVNYTIINQGFDADRGWVHYRLDTAGAPEPSAVVDIFRLEGTCIREHWDVIQQKPANATNPIAMW</sequence>
<dbReference type="EMBL" id="JAJVDC020000100">
    <property type="protein sequence ID" value="KAL1625059.1"/>
    <property type="molecule type" value="Genomic_DNA"/>
</dbReference>
<proteinExistence type="predicted"/>
<evidence type="ECO:0008006" key="3">
    <source>
        <dbReference type="Google" id="ProtNLM"/>
    </source>
</evidence>
<dbReference type="SUPFAM" id="SSF54427">
    <property type="entry name" value="NTF2-like"/>
    <property type="match status" value="1"/>
</dbReference>
<dbReference type="InterPro" id="IPR032710">
    <property type="entry name" value="NTF2-like_dom_sf"/>
</dbReference>
<evidence type="ECO:0000313" key="2">
    <source>
        <dbReference type="Proteomes" id="UP001521116"/>
    </source>
</evidence>
<organism evidence="1 2">
    <name type="scientific">Neofusicoccum ribis</name>
    <dbReference type="NCBI Taxonomy" id="45134"/>
    <lineage>
        <taxon>Eukaryota</taxon>
        <taxon>Fungi</taxon>
        <taxon>Dikarya</taxon>
        <taxon>Ascomycota</taxon>
        <taxon>Pezizomycotina</taxon>
        <taxon>Dothideomycetes</taxon>
        <taxon>Dothideomycetes incertae sedis</taxon>
        <taxon>Botryosphaeriales</taxon>
        <taxon>Botryosphaeriaceae</taxon>
        <taxon>Neofusicoccum</taxon>
    </lineage>
</organism>
<name>A0ABR3SML6_9PEZI</name>
<comment type="caution">
    <text evidence="1">The sequence shown here is derived from an EMBL/GenBank/DDBJ whole genome shotgun (WGS) entry which is preliminary data.</text>
</comment>
<evidence type="ECO:0000313" key="1">
    <source>
        <dbReference type="EMBL" id="KAL1625059.1"/>
    </source>
</evidence>
<gene>
    <name evidence="1" type="ORF">SLS56_007567</name>
</gene>
<dbReference type="Gene3D" id="3.10.450.50">
    <property type="match status" value="1"/>
</dbReference>
<reference evidence="1 2" key="1">
    <citation type="submission" date="2024-02" db="EMBL/GenBank/DDBJ databases">
        <title>De novo assembly and annotation of 12 fungi associated with fruit tree decline syndrome in Ontario, Canada.</title>
        <authorList>
            <person name="Sulman M."/>
            <person name="Ellouze W."/>
            <person name="Ilyukhin E."/>
        </authorList>
    </citation>
    <scope>NUCLEOTIDE SEQUENCE [LARGE SCALE GENOMIC DNA]</scope>
    <source>
        <strain evidence="1 2">M1-105</strain>
    </source>
</reference>
<accession>A0ABR3SML6</accession>